<dbReference type="GeneID" id="139035886"/>
<evidence type="ECO:0000256" key="2">
    <source>
        <dbReference type="ARBA" id="ARBA00022786"/>
    </source>
</evidence>
<keyword evidence="5" id="KW-1185">Reference proteome</keyword>
<dbReference type="PROSITE" id="PS50053">
    <property type="entry name" value="UBIQUITIN_2"/>
    <property type="match status" value="1"/>
</dbReference>
<feature type="region of interest" description="Disordered" evidence="3">
    <location>
        <begin position="1"/>
        <end position="30"/>
    </location>
</feature>
<feature type="compositionally biased region" description="Basic and acidic residues" evidence="3">
    <location>
        <begin position="20"/>
        <end position="30"/>
    </location>
</feature>
<dbReference type="RefSeq" id="XP_070325932.1">
    <property type="nucleotide sequence ID" value="XM_070469831.1"/>
</dbReference>
<name>A0ABM4IDN6_ODOVR</name>
<dbReference type="InterPro" id="IPR029071">
    <property type="entry name" value="Ubiquitin-like_domsf"/>
</dbReference>
<evidence type="ECO:0000313" key="6">
    <source>
        <dbReference type="RefSeq" id="XP_070325932.1"/>
    </source>
</evidence>
<comment type="similarity">
    <text evidence="1">Belongs to the ubiquitin family. SUMO subfamily.</text>
</comment>
<dbReference type="PANTHER" id="PTHR10562">
    <property type="entry name" value="SMALL UBIQUITIN-RELATED MODIFIER"/>
    <property type="match status" value="1"/>
</dbReference>
<keyword evidence="2" id="KW-0833">Ubl conjugation pathway</keyword>
<organism evidence="5 6">
    <name type="scientific">Odocoileus virginianus</name>
    <name type="common">White-tailed deer</name>
    <dbReference type="NCBI Taxonomy" id="9874"/>
    <lineage>
        <taxon>Eukaryota</taxon>
        <taxon>Metazoa</taxon>
        <taxon>Chordata</taxon>
        <taxon>Craniata</taxon>
        <taxon>Vertebrata</taxon>
        <taxon>Euteleostomi</taxon>
        <taxon>Mammalia</taxon>
        <taxon>Eutheria</taxon>
        <taxon>Laurasiatheria</taxon>
        <taxon>Artiodactyla</taxon>
        <taxon>Ruminantia</taxon>
        <taxon>Pecora</taxon>
        <taxon>Cervidae</taxon>
        <taxon>Odocoileinae</taxon>
        <taxon>Odocoileus</taxon>
    </lineage>
</organism>
<proteinExistence type="inferred from homology"/>
<feature type="domain" description="Ubiquitin-like" evidence="4">
    <location>
        <begin position="36"/>
        <end position="113"/>
    </location>
</feature>
<accession>A0ABM4IDN6</accession>
<dbReference type="Proteomes" id="UP001652640">
    <property type="component" value="Chromosome 7"/>
</dbReference>
<evidence type="ECO:0000256" key="3">
    <source>
        <dbReference type="SAM" id="MobiDB-lite"/>
    </source>
</evidence>
<gene>
    <name evidence="6" type="primary">LOC139035886</name>
</gene>
<evidence type="ECO:0000256" key="1">
    <source>
        <dbReference type="ARBA" id="ARBA00009185"/>
    </source>
</evidence>
<dbReference type="InterPro" id="IPR000626">
    <property type="entry name" value="Ubiquitin-like_dom"/>
</dbReference>
<dbReference type="SUPFAM" id="SSF54236">
    <property type="entry name" value="Ubiquitin-like"/>
    <property type="match status" value="1"/>
</dbReference>
<protein>
    <submittedName>
        <fullName evidence="6">Small ubiquitin-related modifier 1-like</fullName>
    </submittedName>
</protein>
<reference evidence="6" key="2">
    <citation type="submission" date="2025-08" db="UniProtKB">
        <authorList>
            <consortium name="RefSeq"/>
        </authorList>
    </citation>
    <scope>IDENTIFICATION</scope>
    <source>
        <tissue evidence="6">Tongue muscle</tissue>
    </source>
</reference>
<evidence type="ECO:0000259" key="4">
    <source>
        <dbReference type="PROSITE" id="PS50053"/>
    </source>
</evidence>
<sequence>MAHKKEEETPGEVTITVSDQEAKPSTEDLGDKKEGEYIKLKVIRQDSSEIHFKVKMMIHLKKLKESGCQSQEVPMNSLRFLLEGQKLVDNHSPKELGMKEKDMIKSYQEQTGGHSMV</sequence>
<dbReference type="Pfam" id="PF00240">
    <property type="entry name" value="ubiquitin"/>
    <property type="match status" value="1"/>
</dbReference>
<reference evidence="5" key="1">
    <citation type="journal article" date="2022" name="J. Hered.">
        <title>A De Novo Chromosome-Level Genome Assembly of the White-Tailed Deer, Odocoileus Virginianus.</title>
        <authorList>
            <person name="London E.W."/>
            <person name="Roca A.L."/>
            <person name="Novakofski J.E."/>
            <person name="Mateus-Pinilla N.E."/>
        </authorList>
    </citation>
    <scope>NUCLEOTIDE SEQUENCE [LARGE SCALE GENOMIC DNA]</scope>
</reference>
<dbReference type="SMART" id="SM00213">
    <property type="entry name" value="UBQ"/>
    <property type="match status" value="1"/>
</dbReference>
<dbReference type="Gene3D" id="3.10.20.90">
    <property type="entry name" value="Phosphatidylinositol 3-kinase Catalytic Subunit, Chain A, domain 1"/>
    <property type="match status" value="1"/>
</dbReference>
<evidence type="ECO:0000313" key="5">
    <source>
        <dbReference type="Proteomes" id="UP001652640"/>
    </source>
</evidence>